<dbReference type="SMART" id="SM00066">
    <property type="entry name" value="GAL4"/>
    <property type="match status" value="1"/>
</dbReference>
<dbReference type="STRING" id="1447883.A0A2B7Y880"/>
<feature type="region of interest" description="Disordered" evidence="5">
    <location>
        <begin position="49"/>
        <end position="98"/>
    </location>
</feature>
<dbReference type="Proteomes" id="UP000224634">
    <property type="component" value="Unassembled WGS sequence"/>
</dbReference>
<dbReference type="Pfam" id="PF00172">
    <property type="entry name" value="Zn_clus"/>
    <property type="match status" value="1"/>
</dbReference>
<evidence type="ECO:0000256" key="3">
    <source>
        <dbReference type="ARBA" id="ARBA00023163"/>
    </source>
</evidence>
<keyword evidence="1" id="KW-0805">Transcription regulation</keyword>
<dbReference type="AlphaFoldDB" id="A0A2B7Y880"/>
<keyword evidence="8" id="KW-1185">Reference proteome</keyword>
<evidence type="ECO:0000259" key="6">
    <source>
        <dbReference type="PROSITE" id="PS50048"/>
    </source>
</evidence>
<keyword evidence="2" id="KW-0238">DNA-binding</keyword>
<name>A0A2B7Y880_POLH7</name>
<feature type="region of interest" description="Disordered" evidence="5">
    <location>
        <begin position="290"/>
        <end position="319"/>
    </location>
</feature>
<dbReference type="CDD" id="cd00067">
    <property type="entry name" value="GAL4"/>
    <property type="match status" value="1"/>
</dbReference>
<dbReference type="GO" id="GO:0000981">
    <property type="term" value="F:DNA-binding transcription factor activity, RNA polymerase II-specific"/>
    <property type="evidence" value="ECO:0007669"/>
    <property type="project" value="InterPro"/>
</dbReference>
<keyword evidence="4" id="KW-0539">Nucleus</keyword>
<dbReference type="EMBL" id="PDNA01000066">
    <property type="protein sequence ID" value="PGH17243.1"/>
    <property type="molecule type" value="Genomic_DNA"/>
</dbReference>
<gene>
    <name evidence="7" type="ORF">AJ80_04885</name>
</gene>
<reference evidence="7 8" key="1">
    <citation type="submission" date="2017-10" db="EMBL/GenBank/DDBJ databases">
        <title>Comparative genomics in systemic dimorphic fungi from Ajellomycetaceae.</title>
        <authorList>
            <person name="Munoz J.F."/>
            <person name="Mcewen J.G."/>
            <person name="Clay O.K."/>
            <person name="Cuomo C.A."/>
        </authorList>
    </citation>
    <scope>NUCLEOTIDE SEQUENCE [LARGE SCALE GENOMIC DNA]</scope>
    <source>
        <strain evidence="7 8">UAMH7299</strain>
    </source>
</reference>
<sequence>MSYPTESRRRLACDRCHAQKLRCLRSDTSRPNGECDRCLRASTPCVYSPPNRMGRPARSATSVTHKKSRSRQSPTTQREASRSPSFPALTPCEPSNNPSLEILPHTGMFEDFQLDSGRDFDLMSFLNDTTPFGGTSTLLAESSYTPQNEPRNDTFFTSTPNISAQEPITPDAGDDYVRDLIGLALSQYEQLRLVEQKRDCTSPEKQTLFTRLHSYPIGDMLENARKLTELIHEFVQASKRRESVPTVFWSDYIGSPDMGTKLLLDTGALSPSIRPDESVLGDFSDPLHTSDLATPTPTSTASSASSRQSTMSSGSTHMDTSTTLHVVSCYLRLARLFILFFNDLHSFLVSPHLSDRSRTEIPRLFPCLKLGSFQQFAGIDLEISLVVQVCEHMLSRLHSVLGLSTTTEITPVLVRAVQAQERLDTQDERGDTFTQLCLVIDGVKGLLKARPLL</sequence>
<dbReference type="Gene3D" id="4.10.240.10">
    <property type="entry name" value="Zn(2)-C6 fungal-type DNA-binding domain"/>
    <property type="match status" value="1"/>
</dbReference>
<proteinExistence type="predicted"/>
<dbReference type="InterPro" id="IPR001138">
    <property type="entry name" value="Zn2Cys6_DnaBD"/>
</dbReference>
<evidence type="ECO:0000313" key="7">
    <source>
        <dbReference type="EMBL" id="PGH17243.1"/>
    </source>
</evidence>
<protein>
    <recommendedName>
        <fullName evidence="6">Zn(2)-C6 fungal-type domain-containing protein</fullName>
    </recommendedName>
</protein>
<dbReference type="InterPro" id="IPR036864">
    <property type="entry name" value="Zn2-C6_fun-type_DNA-bd_sf"/>
</dbReference>
<dbReference type="PROSITE" id="PS00463">
    <property type="entry name" value="ZN2_CY6_FUNGAL_1"/>
    <property type="match status" value="1"/>
</dbReference>
<evidence type="ECO:0000256" key="2">
    <source>
        <dbReference type="ARBA" id="ARBA00023125"/>
    </source>
</evidence>
<accession>A0A2B7Y880</accession>
<dbReference type="PROSITE" id="PS50048">
    <property type="entry name" value="ZN2_CY6_FUNGAL_2"/>
    <property type="match status" value="1"/>
</dbReference>
<evidence type="ECO:0000256" key="5">
    <source>
        <dbReference type="SAM" id="MobiDB-lite"/>
    </source>
</evidence>
<dbReference type="GO" id="GO:0003677">
    <property type="term" value="F:DNA binding"/>
    <property type="evidence" value="ECO:0007669"/>
    <property type="project" value="UniProtKB-KW"/>
</dbReference>
<feature type="compositionally biased region" description="Low complexity" evidence="5">
    <location>
        <begin position="290"/>
        <end position="316"/>
    </location>
</feature>
<dbReference type="GO" id="GO:0008270">
    <property type="term" value="F:zinc ion binding"/>
    <property type="evidence" value="ECO:0007669"/>
    <property type="project" value="InterPro"/>
</dbReference>
<dbReference type="OrthoDB" id="4173234at2759"/>
<feature type="compositionally biased region" description="Polar residues" evidence="5">
    <location>
        <begin position="71"/>
        <end position="84"/>
    </location>
</feature>
<evidence type="ECO:0000256" key="1">
    <source>
        <dbReference type="ARBA" id="ARBA00023015"/>
    </source>
</evidence>
<evidence type="ECO:0000313" key="8">
    <source>
        <dbReference type="Proteomes" id="UP000224634"/>
    </source>
</evidence>
<keyword evidence="3" id="KW-0804">Transcription</keyword>
<dbReference type="SUPFAM" id="SSF57701">
    <property type="entry name" value="Zn2/Cys6 DNA-binding domain"/>
    <property type="match status" value="1"/>
</dbReference>
<comment type="caution">
    <text evidence="7">The sequence shown here is derived from an EMBL/GenBank/DDBJ whole genome shotgun (WGS) entry which is preliminary data.</text>
</comment>
<evidence type="ECO:0000256" key="4">
    <source>
        <dbReference type="ARBA" id="ARBA00023242"/>
    </source>
</evidence>
<organism evidence="7 8">
    <name type="scientific">Polytolypa hystricis (strain UAMH7299)</name>
    <dbReference type="NCBI Taxonomy" id="1447883"/>
    <lineage>
        <taxon>Eukaryota</taxon>
        <taxon>Fungi</taxon>
        <taxon>Dikarya</taxon>
        <taxon>Ascomycota</taxon>
        <taxon>Pezizomycotina</taxon>
        <taxon>Eurotiomycetes</taxon>
        <taxon>Eurotiomycetidae</taxon>
        <taxon>Onygenales</taxon>
        <taxon>Onygenales incertae sedis</taxon>
        <taxon>Polytolypa</taxon>
    </lineage>
</organism>
<feature type="domain" description="Zn(2)-C6 fungal-type" evidence="6">
    <location>
        <begin position="12"/>
        <end position="47"/>
    </location>
</feature>